<dbReference type="Proteomes" id="UP001596505">
    <property type="component" value="Unassembled WGS sequence"/>
</dbReference>
<evidence type="ECO:0000259" key="6">
    <source>
        <dbReference type="Pfam" id="PF02826"/>
    </source>
</evidence>
<name>A0ABW2Q2K1_9BACL</name>
<comment type="similarity">
    <text evidence="1 4">Belongs to the D-isomer specific 2-hydroxyacid dehydrogenase family.</text>
</comment>
<reference evidence="8" key="1">
    <citation type="journal article" date="2019" name="Int. J. Syst. Evol. Microbiol.">
        <title>The Global Catalogue of Microorganisms (GCM) 10K type strain sequencing project: providing services to taxonomists for standard genome sequencing and annotation.</title>
        <authorList>
            <consortium name="The Broad Institute Genomics Platform"/>
            <consortium name="The Broad Institute Genome Sequencing Center for Infectious Disease"/>
            <person name="Wu L."/>
            <person name="Ma J."/>
        </authorList>
    </citation>
    <scope>NUCLEOTIDE SEQUENCE [LARGE SCALE GENOMIC DNA]</scope>
    <source>
        <strain evidence="8">CGMCC 1.16305</strain>
    </source>
</reference>
<dbReference type="Pfam" id="PF00389">
    <property type="entry name" value="2-Hacid_dh"/>
    <property type="match status" value="1"/>
</dbReference>
<dbReference type="InterPro" id="IPR050857">
    <property type="entry name" value="D-2-hydroxyacid_DH"/>
</dbReference>
<dbReference type="GO" id="GO:0016491">
    <property type="term" value="F:oxidoreductase activity"/>
    <property type="evidence" value="ECO:0007669"/>
    <property type="project" value="UniProtKB-KW"/>
</dbReference>
<dbReference type="InterPro" id="IPR006140">
    <property type="entry name" value="D-isomer_DH_NAD-bd"/>
</dbReference>
<organism evidence="7 8">
    <name type="scientific">Scopulibacillus cellulosilyticus</name>
    <dbReference type="NCBI Taxonomy" id="2665665"/>
    <lineage>
        <taxon>Bacteria</taxon>
        <taxon>Bacillati</taxon>
        <taxon>Bacillota</taxon>
        <taxon>Bacilli</taxon>
        <taxon>Bacillales</taxon>
        <taxon>Sporolactobacillaceae</taxon>
        <taxon>Scopulibacillus</taxon>
    </lineage>
</organism>
<evidence type="ECO:0000313" key="7">
    <source>
        <dbReference type="EMBL" id="MFC7395564.1"/>
    </source>
</evidence>
<keyword evidence="8" id="KW-1185">Reference proteome</keyword>
<dbReference type="EC" id="1.1.1.-" evidence="7"/>
<dbReference type="PANTHER" id="PTHR42789">
    <property type="entry name" value="D-ISOMER SPECIFIC 2-HYDROXYACID DEHYDROGENASE FAMILY PROTEIN (AFU_ORTHOLOGUE AFUA_6G10090)"/>
    <property type="match status" value="1"/>
</dbReference>
<sequence length="317" mass="35503">MKVLITELIWEEGIRELESLGIDVDYDENLWRNRAECLSCLKDYHAIIVRNQTKVDQELINAGTKLKAVGRLGVGLDNIDVKAAQEKGIKVVYARNANATSVAEYVMAAILSVKRPIHLANQDIRKGNWDRKKYTGEELYRKTLGLIGLGEISHRVAKRAKAFGMNVVGYDPFMAEYDHIVSETGVHQLDSLQECLSISDFVSLHVPLTSDTKHLISYNEFEVMKPHAYLINTSRGGIIDETALSSALENQQMAGAFLDVLESEPISPTNNLLSYENVILTPHVAGLTRESQIRTSILVAHELGKLLYEDVQKVREK</sequence>
<gene>
    <name evidence="7" type="ORF">ACFQRG_21890</name>
</gene>
<dbReference type="SUPFAM" id="SSF51735">
    <property type="entry name" value="NAD(P)-binding Rossmann-fold domains"/>
    <property type="match status" value="1"/>
</dbReference>
<comment type="caution">
    <text evidence="7">The sequence shown here is derived from an EMBL/GenBank/DDBJ whole genome shotgun (WGS) entry which is preliminary data.</text>
</comment>
<keyword evidence="3" id="KW-0520">NAD</keyword>
<evidence type="ECO:0000313" key="8">
    <source>
        <dbReference type="Proteomes" id="UP001596505"/>
    </source>
</evidence>
<accession>A0ABW2Q2K1</accession>
<evidence type="ECO:0000256" key="2">
    <source>
        <dbReference type="ARBA" id="ARBA00023002"/>
    </source>
</evidence>
<dbReference type="Gene3D" id="3.40.50.720">
    <property type="entry name" value="NAD(P)-binding Rossmann-like Domain"/>
    <property type="match status" value="2"/>
</dbReference>
<dbReference type="Pfam" id="PF02826">
    <property type="entry name" value="2-Hacid_dh_C"/>
    <property type="match status" value="1"/>
</dbReference>
<feature type="domain" description="D-isomer specific 2-hydroxyacid dehydrogenase catalytic" evidence="5">
    <location>
        <begin position="3"/>
        <end position="307"/>
    </location>
</feature>
<protein>
    <submittedName>
        <fullName evidence="7">Hydroxyacid dehydrogenase</fullName>
        <ecNumber evidence="7">1.1.1.-</ecNumber>
    </submittedName>
</protein>
<dbReference type="RefSeq" id="WP_380970356.1">
    <property type="nucleotide sequence ID" value="NZ_JBHTCO010000045.1"/>
</dbReference>
<dbReference type="EMBL" id="JBHTCO010000045">
    <property type="protein sequence ID" value="MFC7395564.1"/>
    <property type="molecule type" value="Genomic_DNA"/>
</dbReference>
<evidence type="ECO:0000256" key="3">
    <source>
        <dbReference type="ARBA" id="ARBA00023027"/>
    </source>
</evidence>
<evidence type="ECO:0000256" key="4">
    <source>
        <dbReference type="RuleBase" id="RU003719"/>
    </source>
</evidence>
<dbReference type="InterPro" id="IPR006139">
    <property type="entry name" value="D-isomer_2_OHA_DH_cat_dom"/>
</dbReference>
<dbReference type="CDD" id="cd12173">
    <property type="entry name" value="PGDH_4"/>
    <property type="match status" value="1"/>
</dbReference>
<dbReference type="SUPFAM" id="SSF52283">
    <property type="entry name" value="Formate/glycerate dehydrogenase catalytic domain-like"/>
    <property type="match status" value="1"/>
</dbReference>
<keyword evidence="2 4" id="KW-0560">Oxidoreductase</keyword>
<dbReference type="PANTHER" id="PTHR42789:SF1">
    <property type="entry name" value="D-ISOMER SPECIFIC 2-HYDROXYACID DEHYDROGENASE FAMILY PROTEIN (AFU_ORTHOLOGUE AFUA_6G10090)"/>
    <property type="match status" value="1"/>
</dbReference>
<dbReference type="InterPro" id="IPR036291">
    <property type="entry name" value="NAD(P)-bd_dom_sf"/>
</dbReference>
<evidence type="ECO:0000259" key="5">
    <source>
        <dbReference type="Pfam" id="PF00389"/>
    </source>
</evidence>
<proteinExistence type="inferred from homology"/>
<evidence type="ECO:0000256" key="1">
    <source>
        <dbReference type="ARBA" id="ARBA00005854"/>
    </source>
</evidence>
<feature type="domain" description="D-isomer specific 2-hydroxyacid dehydrogenase NAD-binding" evidence="6">
    <location>
        <begin position="107"/>
        <end position="285"/>
    </location>
</feature>